<dbReference type="EMBL" id="LKKS01000068">
    <property type="protein sequence ID" value="KPM65551.1"/>
    <property type="molecule type" value="Genomic_DNA"/>
</dbReference>
<protein>
    <recommendedName>
        <fullName evidence="3">DUF1983 domain-containing protein</fullName>
    </recommendedName>
</protein>
<accession>A0A0P7DAU5</accession>
<dbReference type="Proteomes" id="UP000050437">
    <property type="component" value="Unassembled WGS sequence"/>
</dbReference>
<gene>
    <name evidence="1" type="ORF">HB13667_11565</name>
</gene>
<organism evidence="1 2">
    <name type="scientific">Pseudomonas putida</name>
    <name type="common">Arthrobacter siderocapsulatus</name>
    <dbReference type="NCBI Taxonomy" id="303"/>
    <lineage>
        <taxon>Bacteria</taxon>
        <taxon>Pseudomonadati</taxon>
        <taxon>Pseudomonadota</taxon>
        <taxon>Gammaproteobacteria</taxon>
        <taxon>Pseudomonadales</taxon>
        <taxon>Pseudomonadaceae</taxon>
        <taxon>Pseudomonas</taxon>
    </lineage>
</organism>
<dbReference type="RefSeq" id="WP_054572662.1">
    <property type="nucleotide sequence ID" value="NZ_LKKS01000068.1"/>
</dbReference>
<evidence type="ECO:0000313" key="2">
    <source>
        <dbReference type="Proteomes" id="UP000050437"/>
    </source>
</evidence>
<reference evidence="1 2" key="1">
    <citation type="submission" date="2015-10" db="EMBL/GenBank/DDBJ databases">
        <title>Pseudomonas putida clinical strains.</title>
        <authorList>
            <person name="Molina L."/>
            <person name="Udaondo Z."/>
        </authorList>
    </citation>
    <scope>NUCLEOTIDE SEQUENCE [LARGE SCALE GENOMIC DNA]</scope>
    <source>
        <strain evidence="1 2">HB13667</strain>
    </source>
</reference>
<comment type="caution">
    <text evidence="1">The sequence shown here is derived from an EMBL/GenBank/DDBJ whole genome shotgun (WGS) entry which is preliminary data.</text>
</comment>
<sequence>MSGSVQAQIDTMNTVIHQLRSEHDHLASRFDIREAERFAAQAQLRADEPMVRPGCDKLASVSGAVELDLKTGQFKLGGGSIGIGSLPSEPQMITVTAGEWSESELPTNAMDRYRFIGDQVIAIPSEYRESAEFSTRDISLDGYGSDICTTLTYRRLETAQEAAERVSRQVGSGVVINDAGMTITRNGKVIARLGCRMDGEQPFAFKGDQLFINEASMDSAAITTEVTARASADEALRTHIGGLPIAPSDGQVADLIRQVIRKELQLGGMLHRR</sequence>
<dbReference type="AlphaFoldDB" id="A0A0P7DAU5"/>
<name>A0A0P7DAU5_PSEPU</name>
<proteinExistence type="predicted"/>
<evidence type="ECO:0008006" key="3">
    <source>
        <dbReference type="Google" id="ProtNLM"/>
    </source>
</evidence>
<evidence type="ECO:0000313" key="1">
    <source>
        <dbReference type="EMBL" id="KPM65551.1"/>
    </source>
</evidence>